<protein>
    <submittedName>
        <fullName evidence="2">Uncharacterized protein</fullName>
    </submittedName>
</protein>
<feature type="signal peptide" evidence="1">
    <location>
        <begin position="1"/>
        <end position="22"/>
    </location>
</feature>
<proteinExistence type="predicted"/>
<dbReference type="Proteomes" id="UP000233551">
    <property type="component" value="Unassembled WGS sequence"/>
</dbReference>
<evidence type="ECO:0000313" key="3">
    <source>
        <dbReference type="Proteomes" id="UP000233551"/>
    </source>
</evidence>
<name>A0A2I0IXC8_PUNGR</name>
<dbReference type="AlphaFoldDB" id="A0A2I0IXC8"/>
<evidence type="ECO:0000256" key="1">
    <source>
        <dbReference type="SAM" id="SignalP"/>
    </source>
</evidence>
<keyword evidence="3" id="KW-1185">Reference proteome</keyword>
<reference evidence="2 3" key="1">
    <citation type="submission" date="2017-11" db="EMBL/GenBank/DDBJ databases">
        <title>De-novo sequencing of pomegranate (Punica granatum L.) genome.</title>
        <authorList>
            <person name="Akparov Z."/>
            <person name="Amiraslanov A."/>
            <person name="Hajiyeva S."/>
            <person name="Abbasov M."/>
            <person name="Kaur K."/>
            <person name="Hamwieh A."/>
            <person name="Solovyev V."/>
            <person name="Salamov A."/>
            <person name="Braich B."/>
            <person name="Kosarev P."/>
            <person name="Mahmoud A."/>
            <person name="Hajiyev E."/>
            <person name="Babayeva S."/>
            <person name="Izzatullayeva V."/>
            <person name="Mammadov A."/>
            <person name="Mammadov A."/>
            <person name="Sharifova S."/>
            <person name="Ojaghi J."/>
            <person name="Eynullazada K."/>
            <person name="Bayramov B."/>
            <person name="Abdulazimova A."/>
            <person name="Shahmuradov I."/>
        </authorList>
    </citation>
    <scope>NUCLEOTIDE SEQUENCE [LARGE SCALE GENOMIC DNA]</scope>
    <source>
        <strain evidence="3">cv. AG2017</strain>
        <tissue evidence="2">Leaf</tissue>
    </source>
</reference>
<evidence type="ECO:0000313" key="2">
    <source>
        <dbReference type="EMBL" id="PKI48403.1"/>
    </source>
</evidence>
<sequence length="60" mass="6994">MGPWFRAATLLCASALPLPSDRLCVDELRRFDRCHRLTVQRHHLPRRLDPPDSLRPPHTV</sequence>
<keyword evidence="1" id="KW-0732">Signal</keyword>
<comment type="caution">
    <text evidence="2">The sequence shown here is derived from an EMBL/GenBank/DDBJ whole genome shotgun (WGS) entry which is preliminary data.</text>
</comment>
<gene>
    <name evidence="2" type="ORF">CRG98_031206</name>
</gene>
<dbReference type="EMBL" id="PGOL01002396">
    <property type="protein sequence ID" value="PKI48403.1"/>
    <property type="molecule type" value="Genomic_DNA"/>
</dbReference>
<accession>A0A2I0IXC8</accession>
<organism evidence="2 3">
    <name type="scientific">Punica granatum</name>
    <name type="common">Pomegranate</name>
    <dbReference type="NCBI Taxonomy" id="22663"/>
    <lineage>
        <taxon>Eukaryota</taxon>
        <taxon>Viridiplantae</taxon>
        <taxon>Streptophyta</taxon>
        <taxon>Embryophyta</taxon>
        <taxon>Tracheophyta</taxon>
        <taxon>Spermatophyta</taxon>
        <taxon>Magnoliopsida</taxon>
        <taxon>eudicotyledons</taxon>
        <taxon>Gunneridae</taxon>
        <taxon>Pentapetalae</taxon>
        <taxon>rosids</taxon>
        <taxon>malvids</taxon>
        <taxon>Myrtales</taxon>
        <taxon>Lythraceae</taxon>
        <taxon>Punica</taxon>
    </lineage>
</organism>
<feature type="chain" id="PRO_5014180643" evidence="1">
    <location>
        <begin position="23"/>
        <end position="60"/>
    </location>
</feature>